<feature type="transmembrane region" description="Helical" evidence="7">
    <location>
        <begin position="12"/>
        <end position="39"/>
    </location>
</feature>
<protein>
    <submittedName>
        <fullName evidence="10">Cyclic peptide export ABC transporter</fullName>
    </submittedName>
</protein>
<keyword evidence="3" id="KW-0547">Nucleotide-binding</keyword>
<dbReference type="InterPro" id="IPR005898">
    <property type="entry name" value="Cyc_pep_transpt_SyrD/YojI"/>
</dbReference>
<dbReference type="PROSITE" id="PS50929">
    <property type="entry name" value="ABC_TM1F"/>
    <property type="match status" value="1"/>
</dbReference>
<dbReference type="EMBL" id="JAESVA010000009">
    <property type="protein sequence ID" value="MCB8882871.1"/>
    <property type="molecule type" value="Genomic_DNA"/>
</dbReference>
<dbReference type="Proteomes" id="UP000721844">
    <property type="component" value="Unassembled WGS sequence"/>
</dbReference>
<dbReference type="PROSITE" id="PS50893">
    <property type="entry name" value="ABC_TRANSPORTER_2"/>
    <property type="match status" value="1"/>
</dbReference>
<dbReference type="GO" id="GO:1904680">
    <property type="term" value="F:peptide transmembrane transporter activity"/>
    <property type="evidence" value="ECO:0007669"/>
    <property type="project" value="InterPro"/>
</dbReference>
<evidence type="ECO:0000259" key="8">
    <source>
        <dbReference type="PROSITE" id="PS50893"/>
    </source>
</evidence>
<dbReference type="InterPro" id="IPR011527">
    <property type="entry name" value="ABC1_TM_dom"/>
</dbReference>
<evidence type="ECO:0000256" key="2">
    <source>
        <dbReference type="ARBA" id="ARBA00022692"/>
    </source>
</evidence>
<dbReference type="AlphaFoldDB" id="A0A964E5U0"/>
<feature type="transmembrane region" description="Helical" evidence="7">
    <location>
        <begin position="51"/>
        <end position="70"/>
    </location>
</feature>
<dbReference type="InterPro" id="IPR027417">
    <property type="entry name" value="P-loop_NTPase"/>
</dbReference>
<evidence type="ECO:0000313" key="10">
    <source>
        <dbReference type="EMBL" id="MCB8882871.1"/>
    </source>
</evidence>
<dbReference type="SUPFAM" id="SSF52540">
    <property type="entry name" value="P-loop containing nucleoside triphosphate hydrolases"/>
    <property type="match status" value="1"/>
</dbReference>
<keyword evidence="5 7" id="KW-1133">Transmembrane helix</keyword>
<dbReference type="PANTHER" id="PTHR43394">
    <property type="entry name" value="ATP-DEPENDENT PERMEASE MDL1, MITOCHONDRIAL"/>
    <property type="match status" value="1"/>
</dbReference>
<name>A0A964E5U0_9PROT</name>
<feature type="transmembrane region" description="Helical" evidence="7">
    <location>
        <begin position="120"/>
        <end position="142"/>
    </location>
</feature>
<dbReference type="Gene3D" id="3.40.50.300">
    <property type="entry name" value="P-loop containing nucleotide triphosphate hydrolases"/>
    <property type="match status" value="1"/>
</dbReference>
<dbReference type="GO" id="GO:0005524">
    <property type="term" value="F:ATP binding"/>
    <property type="evidence" value="ECO:0007669"/>
    <property type="project" value="UniProtKB-KW"/>
</dbReference>
<keyword evidence="6 7" id="KW-0472">Membrane</keyword>
<gene>
    <name evidence="10" type="ORF">ACELLULO517_21675</name>
</gene>
<dbReference type="GO" id="GO:0016887">
    <property type="term" value="F:ATP hydrolysis activity"/>
    <property type="evidence" value="ECO:0007669"/>
    <property type="project" value="InterPro"/>
</dbReference>
<dbReference type="SMART" id="SM00382">
    <property type="entry name" value="AAA"/>
    <property type="match status" value="1"/>
</dbReference>
<feature type="transmembrane region" description="Helical" evidence="7">
    <location>
        <begin position="228"/>
        <end position="250"/>
    </location>
</feature>
<feature type="transmembrane region" description="Helical" evidence="7">
    <location>
        <begin position="148"/>
        <end position="166"/>
    </location>
</feature>
<keyword evidence="4" id="KW-0067">ATP-binding</keyword>
<dbReference type="NCBIfam" id="TIGR01194">
    <property type="entry name" value="cyc_pep_trnsptr"/>
    <property type="match status" value="1"/>
</dbReference>
<evidence type="ECO:0000256" key="1">
    <source>
        <dbReference type="ARBA" id="ARBA00004651"/>
    </source>
</evidence>
<organism evidence="10 11">
    <name type="scientific">Acidisoma cellulosilyticum</name>
    <dbReference type="NCBI Taxonomy" id="2802395"/>
    <lineage>
        <taxon>Bacteria</taxon>
        <taxon>Pseudomonadati</taxon>
        <taxon>Pseudomonadota</taxon>
        <taxon>Alphaproteobacteria</taxon>
        <taxon>Acetobacterales</taxon>
        <taxon>Acidocellaceae</taxon>
        <taxon>Acidisoma</taxon>
    </lineage>
</organism>
<dbReference type="InterPro" id="IPR003593">
    <property type="entry name" value="AAA+_ATPase"/>
</dbReference>
<evidence type="ECO:0000256" key="3">
    <source>
        <dbReference type="ARBA" id="ARBA00022741"/>
    </source>
</evidence>
<evidence type="ECO:0000256" key="4">
    <source>
        <dbReference type="ARBA" id="ARBA00022840"/>
    </source>
</evidence>
<dbReference type="PANTHER" id="PTHR43394:SF1">
    <property type="entry name" value="ATP-BINDING CASSETTE SUB-FAMILY B MEMBER 10, MITOCHONDRIAL"/>
    <property type="match status" value="1"/>
</dbReference>
<comment type="caution">
    <text evidence="10">The sequence shown here is derived from an EMBL/GenBank/DDBJ whole genome shotgun (WGS) entry which is preliminary data.</text>
</comment>
<proteinExistence type="predicted"/>
<accession>A0A964E5U0</accession>
<dbReference type="Pfam" id="PF00005">
    <property type="entry name" value="ABC_tran"/>
    <property type="match status" value="1"/>
</dbReference>
<evidence type="ECO:0000256" key="5">
    <source>
        <dbReference type="ARBA" id="ARBA00022989"/>
    </source>
</evidence>
<evidence type="ECO:0000313" key="11">
    <source>
        <dbReference type="Proteomes" id="UP000721844"/>
    </source>
</evidence>
<reference evidence="10 11" key="1">
    <citation type="journal article" date="2021" name="Microorganisms">
        <title>Acidisoma silvae sp. nov. and Acidisomacellulosilytica sp. nov., Two Acidophilic Bacteria Isolated from Decaying Wood, Hydrolyzing Cellulose and Producing Poly-3-hydroxybutyrate.</title>
        <authorList>
            <person name="Mieszkin S."/>
            <person name="Pouder E."/>
            <person name="Uroz S."/>
            <person name="Simon-Colin C."/>
            <person name="Alain K."/>
        </authorList>
    </citation>
    <scope>NUCLEOTIDE SEQUENCE [LARGE SCALE GENOMIC DNA]</scope>
    <source>
        <strain evidence="10 11">HW T5.17</strain>
    </source>
</reference>
<dbReference type="GO" id="GO:0005886">
    <property type="term" value="C:plasma membrane"/>
    <property type="evidence" value="ECO:0007669"/>
    <property type="project" value="UniProtKB-SubCell"/>
</dbReference>
<dbReference type="CDD" id="cd03228">
    <property type="entry name" value="ABCC_MRP_Like"/>
    <property type="match status" value="1"/>
</dbReference>
<dbReference type="RefSeq" id="WP_227309523.1">
    <property type="nucleotide sequence ID" value="NZ_JAESVA010000009.1"/>
</dbReference>
<dbReference type="Gene3D" id="1.20.1560.10">
    <property type="entry name" value="ABC transporter type 1, transmembrane domain"/>
    <property type="match status" value="1"/>
</dbReference>
<dbReference type="GO" id="GO:0140359">
    <property type="term" value="F:ABC-type transporter activity"/>
    <property type="evidence" value="ECO:0007669"/>
    <property type="project" value="InterPro"/>
</dbReference>
<dbReference type="InterPro" id="IPR003439">
    <property type="entry name" value="ABC_transporter-like_ATP-bd"/>
</dbReference>
<dbReference type="SUPFAM" id="SSF90123">
    <property type="entry name" value="ABC transporter transmembrane region"/>
    <property type="match status" value="1"/>
</dbReference>
<evidence type="ECO:0000256" key="6">
    <source>
        <dbReference type="ARBA" id="ARBA00023136"/>
    </source>
</evidence>
<dbReference type="InterPro" id="IPR036640">
    <property type="entry name" value="ABC1_TM_sf"/>
</dbReference>
<evidence type="ECO:0000256" key="7">
    <source>
        <dbReference type="SAM" id="Phobius"/>
    </source>
</evidence>
<dbReference type="GO" id="GO:0015833">
    <property type="term" value="P:peptide transport"/>
    <property type="evidence" value="ECO:0007669"/>
    <property type="project" value="InterPro"/>
</dbReference>
<feature type="domain" description="ABC transporter" evidence="8">
    <location>
        <begin position="325"/>
        <end position="535"/>
    </location>
</feature>
<feature type="domain" description="ABC transmembrane type-1" evidence="9">
    <location>
        <begin position="13"/>
        <end position="287"/>
    </location>
</feature>
<keyword evidence="11" id="KW-1185">Reference proteome</keyword>
<comment type="subcellular location">
    <subcellularLocation>
        <location evidence="1">Cell membrane</location>
        <topology evidence="1">Multi-pass membrane protein</topology>
    </subcellularLocation>
</comment>
<dbReference type="Pfam" id="PF00664">
    <property type="entry name" value="ABC_membrane"/>
    <property type="match status" value="1"/>
</dbReference>
<sequence length="535" mass="58528">MLRHLPLRPVLPLLAASTLCGIAGSLGTVFLLAVIGQVLNGRLHFGPDAATGFMALALLSASGSGLSDILTNMTGQKITAAVRIDLARRMLTAPLAALEKLGRQGLLPILGGDVDMISDLAFALGAISVAAGITIGCLIYLAFLSLPLFLWLLPILLIGGFIQFRARSRGIKGFWAGRAAEDRLHGHYRTIIDGARELRLDRRRRSRIFQREVVPAAQEVRKVTGRAIAFFVGANALGTLLLFAFVTLVLTHPAMLPRDRMTSFILVLLFMKGPIDQMMHNLPVLGRAQVAIRRIADLSARFTSFEPNVSLTQEQDETVAVPARITLDGMGFDYPKVAGAAPFSVGPVNLSLQRGEIVFIVGENGSGKTSLIKLLLGLMEPDQGQILVDGVPVTHETRDEYRQLFHTIFSDFHLFEDGPPPMQGAALNRWLERLDLAHKVSVKDGVFTTTDLSTGQRKRLALVQAIFTKRPIMVFDEWAADQDPSFRRTFYTEILPELAAQGATVIVISHDDRYFHVANRLITMENGRIIESVGA</sequence>
<keyword evidence="2 7" id="KW-0812">Transmembrane</keyword>
<evidence type="ECO:0000259" key="9">
    <source>
        <dbReference type="PROSITE" id="PS50929"/>
    </source>
</evidence>
<dbReference type="InterPro" id="IPR039421">
    <property type="entry name" value="Type_1_exporter"/>
</dbReference>